<evidence type="ECO:0000313" key="1">
    <source>
        <dbReference type="EMBL" id="MWG33771.1"/>
    </source>
</evidence>
<comment type="caution">
    <text evidence="1">The sequence shown here is derived from an EMBL/GenBank/DDBJ whole genome shotgun (WGS) entry which is preliminary data.</text>
</comment>
<protein>
    <submittedName>
        <fullName evidence="1">Uncharacterized protein</fullName>
    </submittedName>
</protein>
<sequence>MGWVVHESPTHLCLEIEDFNESRLYEYLIENVTMFQRIFGEDERSDYVPVIERCV</sequence>
<organism evidence="1 2">
    <name type="scientific">Halomarina oriensis</name>
    <dbReference type="NCBI Taxonomy" id="671145"/>
    <lineage>
        <taxon>Archaea</taxon>
        <taxon>Methanobacteriati</taxon>
        <taxon>Methanobacteriota</taxon>
        <taxon>Stenosarchaea group</taxon>
        <taxon>Halobacteria</taxon>
        <taxon>Halobacteriales</taxon>
        <taxon>Natronomonadaceae</taxon>
        <taxon>Halomarina</taxon>
    </lineage>
</organism>
<dbReference type="Proteomes" id="UP000451471">
    <property type="component" value="Unassembled WGS sequence"/>
</dbReference>
<dbReference type="EMBL" id="WSZK01000010">
    <property type="protein sequence ID" value="MWG33771.1"/>
    <property type="molecule type" value="Genomic_DNA"/>
</dbReference>
<evidence type="ECO:0000313" key="2">
    <source>
        <dbReference type="Proteomes" id="UP000451471"/>
    </source>
</evidence>
<proteinExistence type="predicted"/>
<reference evidence="1 2" key="1">
    <citation type="submission" date="2019-12" db="EMBL/GenBank/DDBJ databases">
        <title>Halocatena pleomorpha gen. nov. sp. nov., an extremely halophilic archaeon of family Halobacteriaceae isolated from saltpan soil.</title>
        <authorList>
            <person name="Pal Y."/>
            <person name="Verma A."/>
            <person name="Krishnamurthi S."/>
            <person name="Kumar P."/>
        </authorList>
    </citation>
    <scope>NUCLEOTIDE SEQUENCE [LARGE SCALE GENOMIC DNA]</scope>
    <source>
        <strain evidence="1 2">JCM 16495</strain>
    </source>
</reference>
<keyword evidence="2" id="KW-1185">Reference proteome</keyword>
<gene>
    <name evidence="1" type="ORF">GQS65_04555</name>
</gene>
<dbReference type="AlphaFoldDB" id="A0A6B0GIZ0"/>
<name>A0A6B0GIZ0_9EURY</name>
<dbReference type="RefSeq" id="WP_158203491.1">
    <property type="nucleotide sequence ID" value="NZ_WSZK01000010.1"/>
</dbReference>
<accession>A0A6B0GIZ0</accession>